<reference evidence="2 3" key="1">
    <citation type="submission" date="2017-03" db="EMBL/GenBank/DDBJ databases">
        <title>Complete genome sequence of the novel DNRA strain Pseudomonas sp. S-6-2 isolated from Chinese polluted river sediment. Journal of Biotechnology.</title>
        <authorList>
            <person name="Li J."/>
            <person name="Xiang F."/>
            <person name="Wang L."/>
            <person name="Xi L."/>
            <person name="Liu J."/>
        </authorList>
    </citation>
    <scope>NUCLEOTIDE SEQUENCE [LARGE SCALE GENOMIC DNA]</scope>
    <source>
        <strain evidence="2 3">S-6-2</strain>
    </source>
</reference>
<evidence type="ECO:0000313" key="2">
    <source>
        <dbReference type="EMBL" id="AQZ96550.1"/>
    </source>
</evidence>
<evidence type="ECO:0000256" key="1">
    <source>
        <dbReference type="SAM" id="MobiDB-lite"/>
    </source>
</evidence>
<dbReference type="KEGG" id="ppha:BVH74_18130"/>
<feature type="compositionally biased region" description="Basic and acidic residues" evidence="1">
    <location>
        <begin position="26"/>
        <end position="37"/>
    </location>
</feature>
<dbReference type="RefSeq" id="WP_080051458.1">
    <property type="nucleotide sequence ID" value="NZ_CP020100.1"/>
</dbReference>
<dbReference type="EMBL" id="CP020100">
    <property type="protein sequence ID" value="AQZ96550.1"/>
    <property type="molecule type" value="Genomic_DNA"/>
</dbReference>
<feature type="region of interest" description="Disordered" evidence="1">
    <location>
        <begin position="1"/>
        <end position="64"/>
    </location>
</feature>
<proteinExistence type="predicted"/>
<feature type="compositionally biased region" description="Polar residues" evidence="1">
    <location>
        <begin position="1"/>
        <end position="13"/>
    </location>
</feature>
<organism evidence="2 3">
    <name type="scientific">Halopseudomonas phragmitis</name>
    <dbReference type="NCBI Taxonomy" id="1931241"/>
    <lineage>
        <taxon>Bacteria</taxon>
        <taxon>Pseudomonadati</taxon>
        <taxon>Pseudomonadota</taxon>
        <taxon>Gammaproteobacteria</taxon>
        <taxon>Pseudomonadales</taxon>
        <taxon>Pseudomonadaceae</taxon>
        <taxon>Halopseudomonas</taxon>
    </lineage>
</organism>
<sequence>MTQSANNQRQGQRLLSDLAGLIPPAREPRQLRQEEPRGAIPGRRGQAEVNLQPGTGEGGGAGIASPLTEVSRTYSAEPVFLPTIDGSGYFRVRKIDSMTVLDAEGREIVINFAEAGNL</sequence>
<evidence type="ECO:0000313" key="3">
    <source>
        <dbReference type="Proteomes" id="UP000243488"/>
    </source>
</evidence>
<dbReference type="STRING" id="1931241.BVH74_18130"/>
<dbReference type="Proteomes" id="UP000243488">
    <property type="component" value="Chromosome"/>
</dbReference>
<name>A0A1V0B9I8_9GAMM</name>
<dbReference type="AlphaFoldDB" id="A0A1V0B9I8"/>
<accession>A0A1V0B9I8</accession>
<keyword evidence="3" id="KW-1185">Reference proteome</keyword>
<protein>
    <submittedName>
        <fullName evidence="2">Uncharacterized protein</fullName>
    </submittedName>
</protein>
<gene>
    <name evidence="2" type="ORF">BVH74_18130</name>
</gene>